<name>A0AAD5JU36_9FUNG</name>
<keyword evidence="5" id="KW-0732">Signal</keyword>
<dbReference type="PANTHER" id="PTHR11709:SF394">
    <property type="entry name" value="FI03373P-RELATED"/>
    <property type="match status" value="1"/>
</dbReference>
<sequence>MSTTTLCKHHHILLRLVSLLWFLLIATSNALTVVQASRIRKIELDITLGTMNPDCYNQTYPVLLVNGQHPAPPIRATKDDELQITVRNSVGSKYSTSIHYHGILQIGTNEADGMPNVTQASIPPGSVYHQNFRVVGQTGTYYYHSHTDYQDSSVHGPFIIYETDQDWPTLSEDEGVEVIAMTTNIIPSYRNNNPKLHEGPYEYDDERILFFTDWWHQTDQSRLDFALGPEFTVLSEADSCLVNGRTVYNPSKNLDNPNCEGYSAIDVEPGKVYRLRVIGATTMPAMGFTIARHSFTIIEVDGELVQPFQTKFLEVSPGQRFSVLLKTDQVPNESYNIAIEPYFTLFEESNDNNAQITSHIPKDNVNKPEIFEPHARRATIPDMPTLPDTTAPQKQGWIFPKLKSVKPITHDFRAPPDRTIILTPAEKQLEDNTTRWLINGRIPHDWNPYLLSILETMDHPTLNETAIQLNKEGLTDGFDEGHKTYPLRVGEVVDFVIHSTLQIVKPGQGFCASHPWHTHGMVHYPIADGYWQYDDARDKNLRTYPNPIARDTSISYAGPSKNEPAVGGAPCGWTKLRVFVSNPGVWGFHCHITGHMLQGLMTVLEVSTEQIPVLQHRQVVQENQ</sequence>
<accession>A0AAD5JU36</accession>
<reference evidence="9" key="1">
    <citation type="journal article" date="2022" name="IScience">
        <title>Evolution of zygomycete secretomes and the origins of terrestrial fungal ecologies.</title>
        <authorList>
            <person name="Chang Y."/>
            <person name="Wang Y."/>
            <person name="Mondo S."/>
            <person name="Ahrendt S."/>
            <person name="Andreopoulos W."/>
            <person name="Barry K."/>
            <person name="Beard J."/>
            <person name="Benny G.L."/>
            <person name="Blankenship S."/>
            <person name="Bonito G."/>
            <person name="Cuomo C."/>
            <person name="Desiro A."/>
            <person name="Gervers K.A."/>
            <person name="Hundley H."/>
            <person name="Kuo A."/>
            <person name="LaButti K."/>
            <person name="Lang B.F."/>
            <person name="Lipzen A."/>
            <person name="O'Donnell K."/>
            <person name="Pangilinan J."/>
            <person name="Reynolds N."/>
            <person name="Sandor L."/>
            <person name="Smith M.E."/>
            <person name="Tsang A."/>
            <person name="Grigoriev I.V."/>
            <person name="Stajich J.E."/>
            <person name="Spatafora J.W."/>
        </authorList>
    </citation>
    <scope>NUCLEOTIDE SEQUENCE</scope>
    <source>
        <strain evidence="9">RSA 2281</strain>
    </source>
</reference>
<feature type="domain" description="Plastocyanin-like" evidence="6">
    <location>
        <begin position="206"/>
        <end position="354"/>
    </location>
</feature>
<dbReference type="PROSITE" id="PS00080">
    <property type="entry name" value="MULTICOPPER_OXIDASE2"/>
    <property type="match status" value="1"/>
</dbReference>
<keyword evidence="4" id="KW-0186">Copper</keyword>
<evidence type="ECO:0000256" key="1">
    <source>
        <dbReference type="ARBA" id="ARBA00010609"/>
    </source>
</evidence>
<evidence type="ECO:0000259" key="7">
    <source>
        <dbReference type="Pfam" id="PF07731"/>
    </source>
</evidence>
<evidence type="ECO:0000259" key="6">
    <source>
        <dbReference type="Pfam" id="PF00394"/>
    </source>
</evidence>
<comment type="similarity">
    <text evidence="1">Belongs to the multicopper oxidase family.</text>
</comment>
<evidence type="ECO:0000313" key="9">
    <source>
        <dbReference type="EMBL" id="KAI9254511.1"/>
    </source>
</evidence>
<dbReference type="GO" id="GO:0016491">
    <property type="term" value="F:oxidoreductase activity"/>
    <property type="evidence" value="ECO:0007669"/>
    <property type="project" value="UniProtKB-KW"/>
</dbReference>
<keyword evidence="2" id="KW-0479">Metal-binding</keyword>
<dbReference type="Pfam" id="PF07731">
    <property type="entry name" value="Cu-oxidase_2"/>
    <property type="match status" value="1"/>
</dbReference>
<evidence type="ECO:0000256" key="3">
    <source>
        <dbReference type="ARBA" id="ARBA00023002"/>
    </source>
</evidence>
<dbReference type="GO" id="GO:0005507">
    <property type="term" value="F:copper ion binding"/>
    <property type="evidence" value="ECO:0007669"/>
    <property type="project" value="InterPro"/>
</dbReference>
<evidence type="ECO:0000259" key="8">
    <source>
        <dbReference type="Pfam" id="PF07732"/>
    </source>
</evidence>
<dbReference type="Gene3D" id="2.60.40.420">
    <property type="entry name" value="Cupredoxins - blue copper proteins"/>
    <property type="match status" value="3"/>
</dbReference>
<protein>
    <submittedName>
        <fullName evidence="9">Cupredoxin</fullName>
    </submittedName>
</protein>
<dbReference type="EMBL" id="JAIXMP010000024">
    <property type="protein sequence ID" value="KAI9254511.1"/>
    <property type="molecule type" value="Genomic_DNA"/>
</dbReference>
<dbReference type="SUPFAM" id="SSF49503">
    <property type="entry name" value="Cupredoxins"/>
    <property type="match status" value="3"/>
</dbReference>
<dbReference type="Pfam" id="PF07732">
    <property type="entry name" value="Cu-oxidase_3"/>
    <property type="match status" value="1"/>
</dbReference>
<gene>
    <name evidence="9" type="ORF">BDA99DRAFT_442843</name>
</gene>
<feature type="signal peptide" evidence="5">
    <location>
        <begin position="1"/>
        <end position="30"/>
    </location>
</feature>
<evidence type="ECO:0000256" key="5">
    <source>
        <dbReference type="SAM" id="SignalP"/>
    </source>
</evidence>
<dbReference type="InterPro" id="IPR033138">
    <property type="entry name" value="Cu_oxidase_CS"/>
</dbReference>
<dbReference type="InterPro" id="IPR045087">
    <property type="entry name" value="Cu-oxidase_fam"/>
</dbReference>
<dbReference type="Proteomes" id="UP001209540">
    <property type="component" value="Unassembled WGS sequence"/>
</dbReference>
<dbReference type="InterPro" id="IPR001117">
    <property type="entry name" value="Cu-oxidase_2nd"/>
</dbReference>
<feature type="chain" id="PRO_5042195385" evidence="5">
    <location>
        <begin position="31"/>
        <end position="624"/>
    </location>
</feature>
<feature type="domain" description="Plastocyanin-like" evidence="8">
    <location>
        <begin position="48"/>
        <end position="163"/>
    </location>
</feature>
<organism evidence="9 10">
    <name type="scientific">Phascolomyces articulosus</name>
    <dbReference type="NCBI Taxonomy" id="60185"/>
    <lineage>
        <taxon>Eukaryota</taxon>
        <taxon>Fungi</taxon>
        <taxon>Fungi incertae sedis</taxon>
        <taxon>Mucoromycota</taxon>
        <taxon>Mucoromycotina</taxon>
        <taxon>Mucoromycetes</taxon>
        <taxon>Mucorales</taxon>
        <taxon>Lichtheimiaceae</taxon>
        <taxon>Phascolomyces</taxon>
    </lineage>
</organism>
<dbReference type="PANTHER" id="PTHR11709">
    <property type="entry name" value="MULTI-COPPER OXIDASE"/>
    <property type="match status" value="1"/>
</dbReference>
<evidence type="ECO:0000313" key="10">
    <source>
        <dbReference type="Proteomes" id="UP001209540"/>
    </source>
</evidence>
<dbReference type="Pfam" id="PF00394">
    <property type="entry name" value="Cu-oxidase"/>
    <property type="match status" value="1"/>
</dbReference>
<evidence type="ECO:0000256" key="2">
    <source>
        <dbReference type="ARBA" id="ARBA00022723"/>
    </source>
</evidence>
<dbReference type="AlphaFoldDB" id="A0AAD5JU36"/>
<dbReference type="InterPro" id="IPR011706">
    <property type="entry name" value="Cu-oxidase_C"/>
</dbReference>
<dbReference type="PROSITE" id="PS00079">
    <property type="entry name" value="MULTICOPPER_OXIDASE1"/>
    <property type="match status" value="1"/>
</dbReference>
<dbReference type="InterPro" id="IPR002355">
    <property type="entry name" value="Cu_oxidase_Cu_BS"/>
</dbReference>
<dbReference type="InterPro" id="IPR011707">
    <property type="entry name" value="Cu-oxidase-like_N"/>
</dbReference>
<proteinExistence type="inferred from homology"/>
<evidence type="ECO:0000256" key="4">
    <source>
        <dbReference type="ARBA" id="ARBA00023008"/>
    </source>
</evidence>
<feature type="domain" description="Plastocyanin-like" evidence="7">
    <location>
        <begin position="468"/>
        <end position="608"/>
    </location>
</feature>
<dbReference type="CDD" id="cd04205">
    <property type="entry name" value="CuRO_2_LCC_like"/>
    <property type="match status" value="1"/>
</dbReference>
<keyword evidence="3" id="KW-0560">Oxidoreductase</keyword>
<reference evidence="9" key="2">
    <citation type="submission" date="2023-02" db="EMBL/GenBank/DDBJ databases">
        <authorList>
            <consortium name="DOE Joint Genome Institute"/>
            <person name="Mondo S.J."/>
            <person name="Chang Y."/>
            <person name="Wang Y."/>
            <person name="Ahrendt S."/>
            <person name="Andreopoulos W."/>
            <person name="Barry K."/>
            <person name="Beard J."/>
            <person name="Benny G.L."/>
            <person name="Blankenship S."/>
            <person name="Bonito G."/>
            <person name="Cuomo C."/>
            <person name="Desiro A."/>
            <person name="Gervers K.A."/>
            <person name="Hundley H."/>
            <person name="Kuo A."/>
            <person name="LaButti K."/>
            <person name="Lang B.F."/>
            <person name="Lipzen A."/>
            <person name="O'Donnell K."/>
            <person name="Pangilinan J."/>
            <person name="Reynolds N."/>
            <person name="Sandor L."/>
            <person name="Smith M.W."/>
            <person name="Tsang A."/>
            <person name="Grigoriev I.V."/>
            <person name="Stajich J.E."/>
            <person name="Spatafora J.W."/>
        </authorList>
    </citation>
    <scope>NUCLEOTIDE SEQUENCE</scope>
    <source>
        <strain evidence="9">RSA 2281</strain>
    </source>
</reference>
<keyword evidence="10" id="KW-1185">Reference proteome</keyword>
<dbReference type="InterPro" id="IPR008972">
    <property type="entry name" value="Cupredoxin"/>
</dbReference>
<comment type="caution">
    <text evidence="9">The sequence shown here is derived from an EMBL/GenBank/DDBJ whole genome shotgun (WGS) entry which is preliminary data.</text>
</comment>